<comment type="subcellular location">
    <subcellularLocation>
        <location evidence="2">Chromosome</location>
    </subcellularLocation>
    <subcellularLocation>
        <location evidence="1">Nucleus</location>
    </subcellularLocation>
</comment>
<keyword evidence="6" id="KW-0547">Nucleotide-binding</keyword>
<name>V4B542_LOTGI</name>
<evidence type="ECO:0000256" key="3">
    <source>
        <dbReference type="ARBA" id="ARBA00010171"/>
    </source>
</evidence>
<evidence type="ECO:0000256" key="9">
    <source>
        <dbReference type="ARBA" id="ARBA00023242"/>
    </source>
</evidence>
<dbReference type="GO" id="GO:0003697">
    <property type="term" value="F:single-stranded DNA binding"/>
    <property type="evidence" value="ECO:0007669"/>
    <property type="project" value="TreeGrafter"/>
</dbReference>
<reference evidence="12 13" key="1">
    <citation type="journal article" date="2013" name="Nature">
        <title>Insights into bilaterian evolution from three spiralian genomes.</title>
        <authorList>
            <person name="Simakov O."/>
            <person name="Marletaz F."/>
            <person name="Cho S.J."/>
            <person name="Edsinger-Gonzales E."/>
            <person name="Havlak P."/>
            <person name="Hellsten U."/>
            <person name="Kuo D.H."/>
            <person name="Larsson T."/>
            <person name="Lv J."/>
            <person name="Arendt D."/>
            <person name="Savage R."/>
            <person name="Osoegawa K."/>
            <person name="de Jong P."/>
            <person name="Grimwood J."/>
            <person name="Chapman J.A."/>
            <person name="Shapiro H."/>
            <person name="Aerts A."/>
            <person name="Otillar R.P."/>
            <person name="Terry A.Y."/>
            <person name="Boore J.L."/>
            <person name="Grigoriev I.V."/>
            <person name="Lindberg D.R."/>
            <person name="Seaver E.C."/>
            <person name="Weisblat D.A."/>
            <person name="Putnam N.H."/>
            <person name="Rokhsar D.S."/>
        </authorList>
    </citation>
    <scope>NUCLEOTIDE SEQUENCE [LARGE SCALE GENOMIC DNA]</scope>
</reference>
<evidence type="ECO:0000313" key="12">
    <source>
        <dbReference type="EMBL" id="ESP05608.1"/>
    </source>
</evidence>
<accession>V4B542</accession>
<dbReference type="HOGENOM" id="CLU_004969_1_0_1"/>
<feature type="coiled-coil region" evidence="10">
    <location>
        <begin position="155"/>
        <end position="388"/>
    </location>
</feature>
<proteinExistence type="inferred from homology"/>
<dbReference type="Gene3D" id="3.40.50.300">
    <property type="entry name" value="P-loop containing nucleotide triphosphate hydrolases"/>
    <property type="match status" value="2"/>
</dbReference>
<organism evidence="12 13">
    <name type="scientific">Lottia gigantea</name>
    <name type="common">Giant owl limpet</name>
    <dbReference type="NCBI Taxonomy" id="225164"/>
    <lineage>
        <taxon>Eukaryota</taxon>
        <taxon>Metazoa</taxon>
        <taxon>Spiralia</taxon>
        <taxon>Lophotrochozoa</taxon>
        <taxon>Mollusca</taxon>
        <taxon>Gastropoda</taxon>
        <taxon>Patellogastropoda</taxon>
        <taxon>Lottioidea</taxon>
        <taxon>Lottiidae</taxon>
        <taxon>Lottia</taxon>
    </lineage>
</organism>
<evidence type="ECO:0000256" key="8">
    <source>
        <dbReference type="ARBA" id="ARBA00023054"/>
    </source>
</evidence>
<keyword evidence="7" id="KW-0067">ATP-binding</keyword>
<evidence type="ECO:0000313" key="13">
    <source>
        <dbReference type="Proteomes" id="UP000030746"/>
    </source>
</evidence>
<feature type="non-terminal residue" evidence="12">
    <location>
        <position position="1"/>
    </location>
</feature>
<dbReference type="EMBL" id="KB199650">
    <property type="protein sequence ID" value="ESP05608.1"/>
    <property type="molecule type" value="Genomic_DNA"/>
</dbReference>
<dbReference type="GO" id="GO:0005524">
    <property type="term" value="F:ATP binding"/>
    <property type="evidence" value="ECO:0007669"/>
    <property type="project" value="UniProtKB-KW"/>
</dbReference>
<dbReference type="AlphaFoldDB" id="V4B542"/>
<dbReference type="Proteomes" id="UP000030746">
    <property type="component" value="Unassembled WGS sequence"/>
</dbReference>
<dbReference type="Gene3D" id="1.10.287.1490">
    <property type="match status" value="1"/>
</dbReference>
<dbReference type="GO" id="GO:0000724">
    <property type="term" value="P:double-strand break repair via homologous recombination"/>
    <property type="evidence" value="ECO:0007669"/>
    <property type="project" value="TreeGrafter"/>
</dbReference>
<dbReference type="GeneID" id="20229610"/>
<evidence type="ECO:0000259" key="11">
    <source>
        <dbReference type="Pfam" id="PF02463"/>
    </source>
</evidence>
<evidence type="ECO:0000256" key="7">
    <source>
        <dbReference type="ARBA" id="ARBA00022840"/>
    </source>
</evidence>
<dbReference type="PANTHER" id="PTHR45916">
    <property type="entry name" value="STRUCTURAL MAINTENANCE OF CHROMOSOMES PROTEIN 5"/>
    <property type="match status" value="1"/>
</dbReference>
<evidence type="ECO:0000256" key="10">
    <source>
        <dbReference type="SAM" id="Coils"/>
    </source>
</evidence>
<sequence length="1022" mass="119067">FRTYDSVEFYPGPSLNVIIGPNGTGKSTIVCAICLGLAGKTSLLGRASQFSEYIKYGNSAGKIELELFNASGDNYIIKREIHKNNSSTWKVNGRPSTQKAVEETAARLSIQVGNLCQFLPQEKVADFAKMSQQEMLENTEKAVGGMELYENHQKLKDARKQARTLEIDFTTLRDRLEQEKQKNARLEQDVKNFGERQSHIERIDLLKKKKPWVEYENTRKSYIEKRNNLKEKEDELKKAKSSLIPLEKELQAAKHLKESFEAQIKQKSTQIKSYADKVKSATDELESWTDKITDIQKDLKFKQEEEDGRLKKLSGLKKQLHVLEKELSNLDTTEDVQPAIEKINLDMRNAGKEMSNLNQQGDSLRMDINNKKRELQEMQLSLRRLQDIGNQRLESLRRSHRDTYEAVVWLRQNRDKFRGEICEPVLLCVNVYNPADAKYLETHISFNDMKMFVVENAEDLEVFLSAVRDQQKLKVNAAKMPPQAVSSYKAKYDINHYRRYGFHHYLKDMFECPDPVMRYLCCLYRVHSIPVGDKYTKDNVDGVIKDHSELNIFLPQSCSNEFLSNQSVSCRIHFFLTMTHVLCHKMDMPFFQSHEKIIKSLEDKYREIQTKSKEWDATLNQLREQKKKLQEQKGIERRLQTQISHKKDSILRVESEKVDLTAEENDAKNQIKQITIKKCKILKELKSNTLVRILNIYFYFVVINLLLFSYFPEIFLIMHSISSKCSGELKESSNKVKDEARRMLSIAKKATNTAQDEELSQEWKNVTIIDDYIFQLFSTCPLELETIEAEIHEEQARADCTLQTDESVVKEYHKRKDSINKLEKELKQRLTAKENHQDEVNRAKEEWLGPLQQLIARINKNFSYFFQCMKCAGEVELAIPENPEDYEKYSVKIKVKYRDADALRELTPHHQSGGERSVATVLYMLALQELAKCPFRCVDEINQGMDPVNERKVFELVVETVCRNANSQYFLLTPKLLPDLEYADNMRILCVQNGPLMMNHTDWKLKAFLRRRNNINCDSQDN</sequence>
<dbReference type="KEGG" id="lgi:LOTGIDRAFT_102434"/>
<dbReference type="Pfam" id="PF02463">
    <property type="entry name" value="SMC_N"/>
    <property type="match status" value="1"/>
</dbReference>
<dbReference type="SUPFAM" id="SSF52540">
    <property type="entry name" value="P-loop containing nucleoside triphosphate hydrolases"/>
    <property type="match status" value="2"/>
</dbReference>
<gene>
    <name evidence="12" type="ORF">LOTGIDRAFT_102434</name>
</gene>
<dbReference type="InterPro" id="IPR003395">
    <property type="entry name" value="RecF/RecN/SMC_N"/>
</dbReference>
<evidence type="ECO:0000256" key="5">
    <source>
        <dbReference type="ARBA" id="ARBA00022454"/>
    </source>
</evidence>
<dbReference type="GO" id="GO:0030915">
    <property type="term" value="C:Smc5-Smc6 complex"/>
    <property type="evidence" value="ECO:0007669"/>
    <property type="project" value="TreeGrafter"/>
</dbReference>
<feature type="coiled-coil region" evidence="10">
    <location>
        <begin position="809"/>
        <end position="846"/>
    </location>
</feature>
<evidence type="ECO:0000256" key="1">
    <source>
        <dbReference type="ARBA" id="ARBA00004123"/>
    </source>
</evidence>
<evidence type="ECO:0000256" key="6">
    <source>
        <dbReference type="ARBA" id="ARBA00022741"/>
    </source>
</evidence>
<dbReference type="InterPro" id="IPR027417">
    <property type="entry name" value="P-loop_NTPase"/>
</dbReference>
<evidence type="ECO:0000256" key="4">
    <source>
        <dbReference type="ARBA" id="ARBA00018687"/>
    </source>
</evidence>
<dbReference type="FunFam" id="3.40.50.300:FF:001301">
    <property type="entry name" value="Structural maintenance of chromosomes 5"/>
    <property type="match status" value="1"/>
</dbReference>
<feature type="domain" description="RecF/RecN/SMC N-terminal" evidence="11">
    <location>
        <begin position="1"/>
        <end position="972"/>
    </location>
</feature>
<dbReference type="RefSeq" id="XP_009044153.1">
    <property type="nucleotide sequence ID" value="XM_009045905.1"/>
</dbReference>
<dbReference type="STRING" id="225164.V4B542"/>
<dbReference type="OrthoDB" id="10254973at2759"/>
<dbReference type="GO" id="GO:0005634">
    <property type="term" value="C:nucleus"/>
    <property type="evidence" value="ECO:0007669"/>
    <property type="project" value="UniProtKB-SubCell"/>
</dbReference>
<dbReference type="PANTHER" id="PTHR45916:SF1">
    <property type="entry name" value="STRUCTURAL MAINTENANCE OF CHROMOSOMES PROTEIN 5"/>
    <property type="match status" value="1"/>
</dbReference>
<feature type="coiled-coil region" evidence="10">
    <location>
        <begin position="591"/>
        <end position="677"/>
    </location>
</feature>
<comment type="similarity">
    <text evidence="3">Belongs to the SMC family. SMC5 subfamily.</text>
</comment>
<dbReference type="OMA" id="RFWTSQP"/>
<keyword evidence="8 10" id="KW-0175">Coiled coil</keyword>
<protein>
    <recommendedName>
        <fullName evidence="4">Structural maintenance of chromosomes protein 5</fullName>
    </recommendedName>
</protein>
<keyword evidence="13" id="KW-1185">Reference proteome</keyword>
<dbReference type="CTD" id="20229610"/>
<evidence type="ECO:0000256" key="2">
    <source>
        <dbReference type="ARBA" id="ARBA00004286"/>
    </source>
</evidence>
<keyword evidence="5" id="KW-0158">Chromosome</keyword>
<keyword evidence="9" id="KW-0539">Nucleus</keyword>